<evidence type="ECO:0000313" key="1">
    <source>
        <dbReference type="EMBL" id="QPL53832.1"/>
    </source>
</evidence>
<name>A0AAJ4IBG5_9VIBR</name>
<dbReference type="InterPro" id="IPR036782">
    <property type="entry name" value="NE0471-like_N"/>
</dbReference>
<dbReference type="InterPro" id="IPR014057">
    <property type="entry name" value="HI1420"/>
</dbReference>
<dbReference type="PANTHER" id="PTHR40275">
    <property type="entry name" value="SSL7038 PROTEIN"/>
    <property type="match status" value="1"/>
</dbReference>
<dbReference type="SUPFAM" id="SSF143880">
    <property type="entry name" value="NE0471 N-terminal domain-like"/>
    <property type="match status" value="1"/>
</dbReference>
<dbReference type="Proteomes" id="UP000594435">
    <property type="component" value="Chromosome 1"/>
</dbReference>
<reference evidence="1 2" key="1">
    <citation type="submission" date="2020-11" db="EMBL/GenBank/DDBJ databases">
        <title>Complete and Circularized Genome Assembly of a human isolate of Vibrio navarrensis biotype pommerensis with MiSeq and MinION Sequence Data.</title>
        <authorList>
            <person name="Schwartz K."/>
            <person name="Borowiak M."/>
            <person name="Deneke C."/>
            <person name="Balau V."/>
            <person name="Metelmann C."/>
            <person name="Strauch E."/>
        </authorList>
    </citation>
    <scope>NUCLEOTIDE SEQUENCE [LARGE SCALE GENOMIC DNA]</scope>
    <source>
        <strain evidence="1 2">20-VB00237</strain>
    </source>
</reference>
<dbReference type="AlphaFoldDB" id="A0AAJ4IBG5"/>
<accession>A0AAJ4IBG5</accession>
<proteinExistence type="predicted"/>
<gene>
    <name evidence="1" type="ORF">I3X05_01210</name>
</gene>
<dbReference type="Pfam" id="PF10387">
    <property type="entry name" value="DUF2442"/>
    <property type="match status" value="1"/>
</dbReference>
<dbReference type="PANTHER" id="PTHR40275:SF1">
    <property type="entry name" value="SSL7038 PROTEIN"/>
    <property type="match status" value="1"/>
</dbReference>
<evidence type="ECO:0000313" key="2">
    <source>
        <dbReference type="Proteomes" id="UP000594435"/>
    </source>
</evidence>
<sequence length="169" mass="18753">MLKVIDVDYISEHTLALTFNDGYQGHADLSVYFSKKPFSEVKDFKRFSLTGDGSLNWSGIELSAATLRDITKGSQKPVEFGFNVQEMEAVIKQASWESMMEGRPDILQAAIRSYVEQFGHSQVIEKAGIKSRTSAYRSLKPETTPNFGTLVQLGHAVIELAKERTTTGG</sequence>
<dbReference type="RefSeq" id="WP_337970908.1">
    <property type="nucleotide sequence ID" value="NZ_CP065217.1"/>
</dbReference>
<organism evidence="1 2">
    <name type="scientific">Vibrio navarrensis</name>
    <dbReference type="NCBI Taxonomy" id="29495"/>
    <lineage>
        <taxon>Bacteria</taxon>
        <taxon>Pseudomonadati</taxon>
        <taxon>Pseudomonadota</taxon>
        <taxon>Gammaproteobacteria</taxon>
        <taxon>Vibrionales</taxon>
        <taxon>Vibrionaceae</taxon>
        <taxon>Vibrio</taxon>
    </lineage>
</organism>
<dbReference type="EMBL" id="CP065217">
    <property type="protein sequence ID" value="QPL53832.1"/>
    <property type="molecule type" value="Genomic_DNA"/>
</dbReference>
<dbReference type="InterPro" id="IPR018841">
    <property type="entry name" value="DUF2442"/>
</dbReference>
<dbReference type="Gene3D" id="3.30.2020.10">
    <property type="entry name" value="NE0471-like N-terminal domain"/>
    <property type="match status" value="1"/>
</dbReference>
<protein>
    <submittedName>
        <fullName evidence="1">DUF2442 domain-containing protein</fullName>
    </submittedName>
</protein>